<keyword evidence="1" id="KW-0732">Signal</keyword>
<dbReference type="AlphaFoldDB" id="Q0U518"/>
<evidence type="ECO:0000256" key="1">
    <source>
        <dbReference type="SAM" id="SignalP"/>
    </source>
</evidence>
<organism evidence="2 3">
    <name type="scientific">Phaeosphaeria nodorum (strain SN15 / ATCC MYA-4574 / FGSC 10173)</name>
    <name type="common">Glume blotch fungus</name>
    <name type="synonym">Parastagonospora nodorum</name>
    <dbReference type="NCBI Taxonomy" id="321614"/>
    <lineage>
        <taxon>Eukaryota</taxon>
        <taxon>Fungi</taxon>
        <taxon>Dikarya</taxon>
        <taxon>Ascomycota</taxon>
        <taxon>Pezizomycotina</taxon>
        <taxon>Dothideomycetes</taxon>
        <taxon>Pleosporomycetidae</taxon>
        <taxon>Pleosporales</taxon>
        <taxon>Pleosporineae</taxon>
        <taxon>Phaeosphaeriaceae</taxon>
        <taxon>Parastagonospora</taxon>
    </lineage>
</organism>
<dbReference type="KEGG" id="pno:SNOG_13146"/>
<feature type="chain" id="PRO_5004177487" evidence="1">
    <location>
        <begin position="26"/>
        <end position="68"/>
    </location>
</feature>
<accession>Q0U518</accession>
<dbReference type="GeneID" id="5980274"/>
<dbReference type="RefSeq" id="XP_001803359.1">
    <property type="nucleotide sequence ID" value="XM_001803307.1"/>
</dbReference>
<feature type="signal peptide" evidence="1">
    <location>
        <begin position="1"/>
        <end position="25"/>
    </location>
</feature>
<reference evidence="3" key="1">
    <citation type="journal article" date="2007" name="Plant Cell">
        <title>Dothideomycete-plant interactions illuminated by genome sequencing and EST analysis of the wheat pathogen Stagonospora nodorum.</title>
        <authorList>
            <person name="Hane J.K."/>
            <person name="Lowe R.G."/>
            <person name="Solomon P.S."/>
            <person name="Tan K.C."/>
            <person name="Schoch C.L."/>
            <person name="Spatafora J.W."/>
            <person name="Crous P.W."/>
            <person name="Kodira C."/>
            <person name="Birren B.W."/>
            <person name="Galagan J.E."/>
            <person name="Torriani S.F."/>
            <person name="McDonald B.A."/>
            <person name="Oliver R.P."/>
        </authorList>
    </citation>
    <scope>NUCLEOTIDE SEQUENCE [LARGE SCALE GENOMIC DNA]</scope>
    <source>
        <strain evidence="3">SN15 / ATCC MYA-4574 / FGSC 10173</strain>
    </source>
</reference>
<gene>
    <name evidence="2" type="ORF">SNOG_13146</name>
</gene>
<name>Q0U518_PHANO</name>
<proteinExistence type="predicted"/>
<dbReference type="HOGENOM" id="CLU_2794774_0_0_1"/>
<dbReference type="InParanoid" id="Q0U518"/>
<evidence type="ECO:0000313" key="2">
    <source>
        <dbReference type="EMBL" id="EAT79473.1"/>
    </source>
</evidence>
<protein>
    <submittedName>
        <fullName evidence="2">Uncharacterized protein</fullName>
    </submittedName>
</protein>
<evidence type="ECO:0000313" key="3">
    <source>
        <dbReference type="Proteomes" id="UP000001055"/>
    </source>
</evidence>
<dbReference type="EMBL" id="CH445349">
    <property type="protein sequence ID" value="EAT79473.1"/>
    <property type="molecule type" value="Genomic_DNA"/>
</dbReference>
<sequence length="68" mass="7548">MGAGRTFRWRVGLLVTGMRLGQMTADGCQLRTQSTSGQEGRLNEAVMTPLHREPIQYGSLWVTLSPQN</sequence>
<dbReference type="Proteomes" id="UP000001055">
    <property type="component" value="Unassembled WGS sequence"/>
</dbReference>